<name>A0A1H0FXY7_9RHOB</name>
<dbReference type="InterPro" id="IPR036291">
    <property type="entry name" value="NAD(P)-bd_dom_sf"/>
</dbReference>
<dbReference type="PANTHER" id="PTHR42808:SF3">
    <property type="entry name" value="HYDROXYSTEROID DEHYDROGENASE-LIKE PROTEIN 2"/>
    <property type="match status" value="1"/>
</dbReference>
<keyword evidence="3" id="KW-0521">NADP</keyword>
<evidence type="ECO:0000256" key="3">
    <source>
        <dbReference type="ARBA" id="ARBA00022857"/>
    </source>
</evidence>
<evidence type="ECO:0000313" key="7">
    <source>
        <dbReference type="Proteomes" id="UP000324252"/>
    </source>
</evidence>
<dbReference type="OrthoDB" id="9810935at2"/>
<evidence type="ECO:0000313" key="6">
    <source>
        <dbReference type="EMBL" id="SHJ82848.1"/>
    </source>
</evidence>
<dbReference type="PRINTS" id="PR00081">
    <property type="entry name" value="GDHRDH"/>
</dbReference>
<evidence type="ECO:0000256" key="5">
    <source>
        <dbReference type="ARBA" id="ARBA00023140"/>
    </source>
</evidence>
<dbReference type="Pfam" id="PF00106">
    <property type="entry name" value="adh_short"/>
    <property type="match status" value="1"/>
</dbReference>
<protein>
    <submittedName>
        <fullName evidence="6">Citronellol/citronellal dehydrogenase</fullName>
    </submittedName>
</protein>
<keyword evidence="7" id="KW-1185">Reference proteome</keyword>
<evidence type="ECO:0000256" key="2">
    <source>
        <dbReference type="ARBA" id="ARBA00006484"/>
    </source>
</evidence>
<evidence type="ECO:0000256" key="4">
    <source>
        <dbReference type="ARBA" id="ARBA00023002"/>
    </source>
</evidence>
<dbReference type="RefSeq" id="WP_149787705.1">
    <property type="nucleotide sequence ID" value="NZ_FNIO01000003.1"/>
</dbReference>
<dbReference type="NCBIfam" id="NF006133">
    <property type="entry name" value="PRK08278.1"/>
    <property type="match status" value="1"/>
</dbReference>
<dbReference type="InterPro" id="IPR002347">
    <property type="entry name" value="SDR_fam"/>
</dbReference>
<accession>A0A1H0FXY7</accession>
<sequence>MTASLKGKTILITGASRGIGREIALRAARDGANIVVASKTSSPNPKLEGTIHSAAEEIRNAGGQALPLVLDVRDDDAIAATVEQAVETFGGIDILINNASAINLSKTPELPMKRFDLMHQVNVRGTFAMTQACYPHLVRAENPHVLVLSPPLNLVPQWFGDHCGYTMSKFGMSMTVLGMAEEFRDVGIAVNALWPATLINTAAMNHVGAEASRCRHPRIMADAAHAILVQDAAACTGNFFLDEDALASAGIRDFSEYAAVPGSQPEKDLFVL</sequence>
<dbReference type="GO" id="GO:0016491">
    <property type="term" value="F:oxidoreductase activity"/>
    <property type="evidence" value="ECO:0007669"/>
    <property type="project" value="UniProtKB-KW"/>
</dbReference>
<comment type="similarity">
    <text evidence="2">Belongs to the short-chain dehydrogenases/reductases (SDR) family.</text>
</comment>
<gene>
    <name evidence="6" type="ORF">SAMN05444142_1029</name>
</gene>
<dbReference type="AlphaFoldDB" id="A0A1H0FXY7"/>
<proteinExistence type="inferred from homology"/>
<dbReference type="Gene3D" id="3.40.50.720">
    <property type="entry name" value="NAD(P)-binding Rossmann-like Domain"/>
    <property type="match status" value="1"/>
</dbReference>
<dbReference type="SUPFAM" id="SSF51735">
    <property type="entry name" value="NAD(P)-binding Rossmann-fold domains"/>
    <property type="match status" value="1"/>
</dbReference>
<dbReference type="InterPro" id="IPR051935">
    <property type="entry name" value="HSDL2"/>
</dbReference>
<reference evidence="6 7" key="1">
    <citation type="submission" date="2016-11" db="EMBL/GenBank/DDBJ databases">
        <authorList>
            <person name="Varghese N."/>
            <person name="Submissions S."/>
        </authorList>
    </citation>
    <scope>NUCLEOTIDE SEQUENCE [LARGE SCALE GENOMIC DNA]</scope>
    <source>
        <strain evidence="6 7">DSM 29620</strain>
    </source>
</reference>
<keyword evidence="5" id="KW-0576">Peroxisome</keyword>
<keyword evidence="4" id="KW-0560">Oxidoreductase</keyword>
<organism evidence="6 7">
    <name type="scientific">Lutimaribacter pacificus</name>
    <dbReference type="NCBI Taxonomy" id="391948"/>
    <lineage>
        <taxon>Bacteria</taxon>
        <taxon>Pseudomonadati</taxon>
        <taxon>Pseudomonadota</taxon>
        <taxon>Alphaproteobacteria</taxon>
        <taxon>Rhodobacterales</taxon>
        <taxon>Roseobacteraceae</taxon>
        <taxon>Lutimaribacter</taxon>
    </lineage>
</organism>
<dbReference type="PANTHER" id="PTHR42808">
    <property type="entry name" value="HYDROXYSTEROID DEHYDROGENASE-LIKE PROTEIN 2"/>
    <property type="match status" value="1"/>
</dbReference>
<dbReference type="FunFam" id="3.40.50.720:FF:000301">
    <property type="entry name" value="Hydroxysteroid dehydrogenase like 2"/>
    <property type="match status" value="1"/>
</dbReference>
<evidence type="ECO:0000256" key="1">
    <source>
        <dbReference type="ARBA" id="ARBA00004275"/>
    </source>
</evidence>
<dbReference type="EMBL" id="FQZZ01000002">
    <property type="protein sequence ID" value="SHJ82848.1"/>
    <property type="molecule type" value="Genomic_DNA"/>
</dbReference>
<dbReference type="Proteomes" id="UP000324252">
    <property type="component" value="Unassembled WGS sequence"/>
</dbReference>
<comment type="subcellular location">
    <subcellularLocation>
        <location evidence="1">Peroxisome</location>
    </subcellularLocation>
</comment>